<dbReference type="FunFam" id="1.10.8.710:FF:000001">
    <property type="entry name" value="Dynein axonemal heavy chain 2"/>
    <property type="match status" value="1"/>
</dbReference>
<evidence type="ECO:0000256" key="4">
    <source>
        <dbReference type="ARBA" id="ARBA00022701"/>
    </source>
</evidence>
<dbReference type="SUPFAM" id="SSF52540">
    <property type="entry name" value="P-loop containing nucleoside triphosphate hydrolases"/>
    <property type="match status" value="2"/>
</dbReference>
<dbReference type="Proteomes" id="UP000028834">
    <property type="component" value="Unassembled WGS sequence"/>
</dbReference>
<dbReference type="GO" id="GO:0030286">
    <property type="term" value="C:dynein complex"/>
    <property type="evidence" value="ECO:0007669"/>
    <property type="project" value="UniProtKB-KW"/>
</dbReference>
<dbReference type="EMBL" id="AFYV02000706">
    <property type="protein sequence ID" value="KFG64232.1"/>
    <property type="molecule type" value="Genomic_DNA"/>
</dbReference>
<dbReference type="PROSITE" id="PS00978">
    <property type="entry name" value="FAD_G3PDH_2"/>
    <property type="match status" value="1"/>
</dbReference>
<evidence type="ECO:0000313" key="16">
    <source>
        <dbReference type="Proteomes" id="UP000028834"/>
    </source>
</evidence>
<dbReference type="InterPro" id="IPR026983">
    <property type="entry name" value="DHC"/>
</dbReference>
<evidence type="ECO:0000256" key="8">
    <source>
        <dbReference type="ARBA" id="ARBA00023054"/>
    </source>
</evidence>
<keyword evidence="3" id="KW-0963">Cytoplasm</keyword>
<dbReference type="GO" id="GO:0005874">
    <property type="term" value="C:microtubule"/>
    <property type="evidence" value="ECO:0007669"/>
    <property type="project" value="UniProtKB-KW"/>
</dbReference>
<dbReference type="Gene3D" id="1.10.8.710">
    <property type="match status" value="1"/>
</dbReference>
<evidence type="ECO:0000256" key="12">
    <source>
        <dbReference type="ARBA" id="ARBA00023273"/>
    </source>
</evidence>
<comment type="caution">
    <text evidence="15">The sequence shown here is derived from an EMBL/GenBank/DDBJ whole genome shotgun (WGS) entry which is preliminary data.</text>
</comment>
<evidence type="ECO:0000256" key="2">
    <source>
        <dbReference type="ARBA" id="ARBA00004245"/>
    </source>
</evidence>
<dbReference type="Pfam" id="PF17852">
    <property type="entry name" value="Dynein_AAA_lid"/>
    <property type="match status" value="1"/>
</dbReference>
<reference evidence="15 16" key="1">
    <citation type="submission" date="2014-05" db="EMBL/GenBank/DDBJ databases">
        <authorList>
            <person name="Sibley D."/>
            <person name="Venepally P."/>
            <person name="Karamycheva S."/>
            <person name="Hadjithomas M."/>
            <person name="Khan A."/>
            <person name="Brunk B."/>
            <person name="Roos D."/>
            <person name="Caler E."/>
            <person name="Lorenzi H."/>
        </authorList>
    </citation>
    <scope>NUCLEOTIDE SEQUENCE [LARGE SCALE GENOMIC DNA]</scope>
    <source>
        <strain evidence="15 16">RUB</strain>
    </source>
</reference>
<accession>A0A086M5R4</accession>
<dbReference type="AlphaFoldDB" id="A0A086M5R4"/>
<feature type="non-terminal residue" evidence="15">
    <location>
        <position position="592"/>
    </location>
</feature>
<dbReference type="GO" id="GO:0007018">
    <property type="term" value="P:microtubule-based movement"/>
    <property type="evidence" value="ECO:0007669"/>
    <property type="project" value="InterPro"/>
</dbReference>
<dbReference type="Gene3D" id="3.40.50.300">
    <property type="entry name" value="P-loop containing nucleotide triphosphate hydrolases"/>
    <property type="match status" value="2"/>
</dbReference>
<keyword evidence="5" id="KW-0547">Nucleotide-binding</keyword>
<dbReference type="PANTHER" id="PTHR45703:SF36">
    <property type="entry name" value="DYNEIN HEAVY CHAIN, CYTOPLASMIC"/>
    <property type="match status" value="1"/>
</dbReference>
<feature type="domain" description="Dynein heavy chain hydrolytic ATP-binding dynein motor region" evidence="13">
    <location>
        <begin position="1"/>
        <end position="157"/>
    </location>
</feature>
<dbReference type="GO" id="GO:0005524">
    <property type="term" value="F:ATP binding"/>
    <property type="evidence" value="ECO:0007669"/>
    <property type="project" value="UniProtKB-KW"/>
</dbReference>
<evidence type="ECO:0000259" key="13">
    <source>
        <dbReference type="Pfam" id="PF12774"/>
    </source>
</evidence>
<evidence type="ECO:0000256" key="5">
    <source>
        <dbReference type="ARBA" id="ARBA00022741"/>
    </source>
</evidence>
<feature type="domain" description="Dynein heavy chain AAA 5 extension" evidence="14">
    <location>
        <begin position="323"/>
        <end position="451"/>
    </location>
</feature>
<keyword evidence="12" id="KW-0966">Cell projection</keyword>
<keyword evidence="8" id="KW-0175">Coiled coil</keyword>
<keyword evidence="10" id="KW-0505">Motor protein</keyword>
<gene>
    <name evidence="15" type="ORF">TGRUB_249840A</name>
</gene>
<dbReference type="Pfam" id="PF12775">
    <property type="entry name" value="AAA_7"/>
    <property type="match status" value="1"/>
</dbReference>
<evidence type="ECO:0000256" key="1">
    <source>
        <dbReference type="ARBA" id="ARBA00004138"/>
    </source>
</evidence>
<keyword evidence="9" id="KW-0969">Cilium</keyword>
<dbReference type="InterPro" id="IPR027417">
    <property type="entry name" value="P-loop_NTPase"/>
</dbReference>
<keyword evidence="7" id="KW-0243">Dynein</keyword>
<evidence type="ECO:0000256" key="6">
    <source>
        <dbReference type="ARBA" id="ARBA00022840"/>
    </source>
</evidence>
<evidence type="ECO:0000256" key="3">
    <source>
        <dbReference type="ARBA" id="ARBA00022490"/>
    </source>
</evidence>
<dbReference type="GO" id="GO:0005929">
    <property type="term" value="C:cilium"/>
    <property type="evidence" value="ECO:0007669"/>
    <property type="project" value="UniProtKB-SubCell"/>
</dbReference>
<name>A0A086M5R4_TOXGO</name>
<dbReference type="PANTHER" id="PTHR45703">
    <property type="entry name" value="DYNEIN HEAVY CHAIN"/>
    <property type="match status" value="1"/>
</dbReference>
<evidence type="ECO:0000256" key="10">
    <source>
        <dbReference type="ARBA" id="ARBA00023175"/>
    </source>
</evidence>
<organism evidence="15 16">
    <name type="scientific">Toxoplasma gondii RUB</name>
    <dbReference type="NCBI Taxonomy" id="935652"/>
    <lineage>
        <taxon>Eukaryota</taxon>
        <taxon>Sar</taxon>
        <taxon>Alveolata</taxon>
        <taxon>Apicomplexa</taxon>
        <taxon>Conoidasida</taxon>
        <taxon>Coccidia</taxon>
        <taxon>Eucoccidiorida</taxon>
        <taxon>Eimeriorina</taxon>
        <taxon>Sarcocystidae</taxon>
        <taxon>Toxoplasma</taxon>
    </lineage>
</organism>
<evidence type="ECO:0000313" key="15">
    <source>
        <dbReference type="EMBL" id="KFG64232.1"/>
    </source>
</evidence>
<evidence type="ECO:0000256" key="11">
    <source>
        <dbReference type="ARBA" id="ARBA00023212"/>
    </source>
</evidence>
<dbReference type="Pfam" id="PF12774">
    <property type="entry name" value="AAA_6"/>
    <property type="match status" value="1"/>
</dbReference>
<evidence type="ECO:0000256" key="9">
    <source>
        <dbReference type="ARBA" id="ARBA00023069"/>
    </source>
</evidence>
<keyword evidence="6" id="KW-0067">ATP-binding</keyword>
<dbReference type="GO" id="GO:0045505">
    <property type="term" value="F:dynein intermediate chain binding"/>
    <property type="evidence" value="ECO:0007669"/>
    <property type="project" value="InterPro"/>
</dbReference>
<dbReference type="InterPro" id="IPR043157">
    <property type="entry name" value="Dynein_AAA1S"/>
</dbReference>
<evidence type="ECO:0000259" key="14">
    <source>
        <dbReference type="Pfam" id="PF17852"/>
    </source>
</evidence>
<dbReference type="InterPro" id="IPR035699">
    <property type="entry name" value="AAA_6"/>
</dbReference>
<protein>
    <submittedName>
        <fullName evidence="15">Putative dynein heavy chain 2</fullName>
    </submittedName>
</protein>
<comment type="subcellular location">
    <subcellularLocation>
        <location evidence="1">Cell projection</location>
        <location evidence="1">Cilium</location>
    </subcellularLocation>
    <subcellularLocation>
        <location evidence="2">Cytoplasm</location>
        <location evidence="2">Cytoskeleton</location>
    </subcellularLocation>
</comment>
<proteinExistence type="predicted"/>
<keyword evidence="11" id="KW-0206">Cytoskeleton</keyword>
<keyword evidence="4" id="KW-0493">Microtubule</keyword>
<dbReference type="VEuPathDB" id="ToxoDB:TGRUB_249840A"/>
<sequence>MIGEIMLYSFGFAKARDLSRKMVATFKLASEQLSAQEHYDYGMRAVRSVINAAGVLKRRSPDMDEEQLLLLALRDVNVPKFLTCDLPLFDNIIFDLFPGVKHPEVDRKRLLDTLQDLAAKNNLQTAPAFLEKLVQLYDTVQVRQGLMLVGPTGGGKTTTYRLLADALTALKGIDDFQTVHVHTLNPKALTLGQLYGQFNASTHEWNDGVAAVLLRQAVRDTSPDRHWIMFDGPVDAIWIESMNSVLDDNKKLCLNSGEIISVTNRVTMMFEVEDLASASPATVSRCGMVYMEPAALGLSPLMVSWLATLPTSTFSSGERELFSELFEAFLSPAIAFVRQHCNELIRTVDNNLCASCLRLLDCLLTPFRPTEDRMPSKEALLSLREKVPSIFFFSLTWSVGSTTDTAGRAKFSAWLTSRISETKFEAPRLPAQASFYDACFRVEDGCWRLWGETRIPFAVPRDASYEQIVVPTPDSIRMTFLLQTLLQKRNNVLCAGPTGTGKTVNITEYLYTAAPDNVETIAITFSAQTHVNQTQDTIDGRMEKRRRGVFGPPAGKVAVVFVDDLNMPRKEEFGAQPPLELLRQWYVTAASL</sequence>
<evidence type="ECO:0000256" key="7">
    <source>
        <dbReference type="ARBA" id="ARBA00023017"/>
    </source>
</evidence>
<dbReference type="GO" id="GO:0051959">
    <property type="term" value="F:dynein light intermediate chain binding"/>
    <property type="evidence" value="ECO:0007669"/>
    <property type="project" value="InterPro"/>
</dbReference>
<dbReference type="InterPro" id="IPR041466">
    <property type="entry name" value="Dynein_AAA5_ext"/>
</dbReference>